<protein>
    <submittedName>
        <fullName evidence="8">Oligosaccharide flippase family protein</fullName>
    </submittedName>
</protein>
<gene>
    <name evidence="8" type="ORF">HQ945_06535</name>
</gene>
<feature type="transmembrane region" description="Helical" evidence="7">
    <location>
        <begin position="93"/>
        <end position="114"/>
    </location>
</feature>
<feature type="transmembrane region" description="Helical" evidence="7">
    <location>
        <begin position="60"/>
        <end position="81"/>
    </location>
</feature>
<dbReference type="PANTHER" id="PTHR30250">
    <property type="entry name" value="PST FAMILY PREDICTED COLANIC ACID TRANSPORTER"/>
    <property type="match status" value="1"/>
</dbReference>
<comment type="similarity">
    <text evidence="2">Belongs to the polysaccharide synthase family.</text>
</comment>
<feature type="transmembrane region" description="Helical" evidence="7">
    <location>
        <begin position="360"/>
        <end position="378"/>
    </location>
</feature>
<keyword evidence="4 7" id="KW-0812">Transmembrane</keyword>
<evidence type="ECO:0000313" key="8">
    <source>
        <dbReference type="EMBL" id="NTS30904.1"/>
    </source>
</evidence>
<comment type="caution">
    <text evidence="8">The sequence shown here is derived from an EMBL/GenBank/DDBJ whole genome shotgun (WGS) entry which is preliminary data.</text>
</comment>
<evidence type="ECO:0000256" key="1">
    <source>
        <dbReference type="ARBA" id="ARBA00004651"/>
    </source>
</evidence>
<name>A0A849VPE2_9HYPH</name>
<feature type="transmembrane region" description="Helical" evidence="7">
    <location>
        <begin position="126"/>
        <end position="144"/>
    </location>
</feature>
<dbReference type="Pfam" id="PF13440">
    <property type="entry name" value="Polysacc_synt_3"/>
    <property type="match status" value="1"/>
</dbReference>
<comment type="subcellular location">
    <subcellularLocation>
        <location evidence="1">Cell membrane</location>
        <topology evidence="1">Multi-pass membrane protein</topology>
    </subcellularLocation>
</comment>
<dbReference type="EMBL" id="JABUMX010000001">
    <property type="protein sequence ID" value="NTS30904.1"/>
    <property type="molecule type" value="Genomic_DNA"/>
</dbReference>
<keyword evidence="9" id="KW-1185">Reference proteome</keyword>
<feature type="transmembrane region" description="Helical" evidence="7">
    <location>
        <begin position="20"/>
        <end position="40"/>
    </location>
</feature>
<dbReference type="InterPro" id="IPR050833">
    <property type="entry name" value="Poly_Biosynth_Transport"/>
</dbReference>
<reference evidence="8 9" key="1">
    <citation type="submission" date="2020-05" db="EMBL/GenBank/DDBJ databases">
        <authorList>
            <person name="Kim M.K."/>
        </authorList>
    </citation>
    <scope>NUCLEOTIDE SEQUENCE [LARGE SCALE GENOMIC DNA]</scope>
    <source>
        <strain evidence="8 9">BT25</strain>
    </source>
</reference>
<accession>A0A849VPE2</accession>
<feature type="transmembrane region" description="Helical" evidence="7">
    <location>
        <begin position="338"/>
        <end position="354"/>
    </location>
</feature>
<organism evidence="8 9">
    <name type="scientific">Phyllobacterium pellucidum</name>
    <dbReference type="NCBI Taxonomy" id="2740464"/>
    <lineage>
        <taxon>Bacteria</taxon>
        <taxon>Pseudomonadati</taxon>
        <taxon>Pseudomonadota</taxon>
        <taxon>Alphaproteobacteria</taxon>
        <taxon>Hyphomicrobiales</taxon>
        <taxon>Phyllobacteriaceae</taxon>
        <taxon>Phyllobacterium</taxon>
    </lineage>
</organism>
<dbReference type="GO" id="GO:0005886">
    <property type="term" value="C:plasma membrane"/>
    <property type="evidence" value="ECO:0007669"/>
    <property type="project" value="UniProtKB-SubCell"/>
</dbReference>
<keyword evidence="5 7" id="KW-1133">Transmembrane helix</keyword>
<evidence type="ECO:0000256" key="7">
    <source>
        <dbReference type="SAM" id="Phobius"/>
    </source>
</evidence>
<sequence>MIVSLAMIAVLSRLLDTTAIGIAVIGLGIGTIAFNIREFATSEYLIQRIDVSREDIRTAFTLMFGTSLLICCGLSAFAPWIAEFYSQPALKMFIIILAFSGVIDSSVSTIAALLKRDMQFGAMTRINALGVITNAAVTVTLAWFDFGFMSYAWGTLVSALVRMVLAFHARPILWMYRPCLKGWRSFFVFGGYKGASTVLDRTYEALPQLVLGHFMPLTAVGLFNRANLVCGLPDKFMLSALFSIAFPAFAAEVRQNRSVKEAYLRLISYITALYWPAQLVLAILAYPIVHIALGPAWDGAVPLVQLLSLAAIFWFPNILTFPVLVALGANREAFEANFIGRGLAMVVICVASFYGLYALVFSQFIVLPFQMAISLIYVRRHVPFAWTEFAAILCNSALVTFGAVIGPLGILAAHGFAFDLSIGLALVATLLSAAGWLTALVLTKHPLLDEIIHMVELFMPRLLANRPGVPAE</sequence>
<evidence type="ECO:0000256" key="2">
    <source>
        <dbReference type="ARBA" id="ARBA00007430"/>
    </source>
</evidence>
<feature type="transmembrane region" description="Helical" evidence="7">
    <location>
        <begin position="150"/>
        <end position="167"/>
    </location>
</feature>
<dbReference type="PANTHER" id="PTHR30250:SF10">
    <property type="entry name" value="LIPOPOLYSACCHARIDE BIOSYNTHESIS PROTEIN WZXC"/>
    <property type="match status" value="1"/>
</dbReference>
<evidence type="ECO:0000256" key="5">
    <source>
        <dbReference type="ARBA" id="ARBA00022989"/>
    </source>
</evidence>
<keyword evidence="3" id="KW-1003">Cell membrane</keyword>
<evidence type="ECO:0000313" key="9">
    <source>
        <dbReference type="Proteomes" id="UP000550508"/>
    </source>
</evidence>
<dbReference type="Proteomes" id="UP000550508">
    <property type="component" value="Unassembled WGS sequence"/>
</dbReference>
<evidence type="ECO:0000256" key="6">
    <source>
        <dbReference type="ARBA" id="ARBA00023136"/>
    </source>
</evidence>
<dbReference type="AlphaFoldDB" id="A0A849VPE2"/>
<keyword evidence="6 7" id="KW-0472">Membrane</keyword>
<feature type="transmembrane region" description="Helical" evidence="7">
    <location>
        <begin position="422"/>
        <end position="442"/>
    </location>
</feature>
<feature type="transmembrane region" description="Helical" evidence="7">
    <location>
        <begin position="306"/>
        <end position="326"/>
    </location>
</feature>
<evidence type="ECO:0000256" key="3">
    <source>
        <dbReference type="ARBA" id="ARBA00022475"/>
    </source>
</evidence>
<proteinExistence type="inferred from homology"/>
<feature type="transmembrane region" description="Helical" evidence="7">
    <location>
        <begin position="266"/>
        <end position="286"/>
    </location>
</feature>
<evidence type="ECO:0000256" key="4">
    <source>
        <dbReference type="ARBA" id="ARBA00022692"/>
    </source>
</evidence>
<feature type="transmembrane region" description="Helical" evidence="7">
    <location>
        <begin position="390"/>
        <end position="416"/>
    </location>
</feature>